<name>A0A8J6HDT9_TENMO</name>
<evidence type="ECO:0000313" key="3">
    <source>
        <dbReference type="Proteomes" id="UP000719412"/>
    </source>
</evidence>
<dbReference type="Pfam" id="PF02958">
    <property type="entry name" value="EcKL"/>
    <property type="match status" value="1"/>
</dbReference>
<evidence type="ECO:0000259" key="1">
    <source>
        <dbReference type="SMART" id="SM00587"/>
    </source>
</evidence>
<organism evidence="2 3">
    <name type="scientific">Tenebrio molitor</name>
    <name type="common">Yellow mealworm beetle</name>
    <dbReference type="NCBI Taxonomy" id="7067"/>
    <lineage>
        <taxon>Eukaryota</taxon>
        <taxon>Metazoa</taxon>
        <taxon>Ecdysozoa</taxon>
        <taxon>Arthropoda</taxon>
        <taxon>Hexapoda</taxon>
        <taxon>Insecta</taxon>
        <taxon>Pterygota</taxon>
        <taxon>Neoptera</taxon>
        <taxon>Endopterygota</taxon>
        <taxon>Coleoptera</taxon>
        <taxon>Polyphaga</taxon>
        <taxon>Cucujiformia</taxon>
        <taxon>Tenebrionidae</taxon>
        <taxon>Tenebrio</taxon>
    </lineage>
</organism>
<reference evidence="2" key="1">
    <citation type="journal article" date="2020" name="J Insects Food Feed">
        <title>The yellow mealworm (Tenebrio molitor) genome: a resource for the emerging insects as food and feed industry.</title>
        <authorList>
            <person name="Eriksson T."/>
            <person name="Andere A."/>
            <person name="Kelstrup H."/>
            <person name="Emery V."/>
            <person name="Picard C."/>
        </authorList>
    </citation>
    <scope>NUCLEOTIDE SEQUENCE</scope>
    <source>
        <strain evidence="2">Stoneville</strain>
        <tissue evidence="2">Whole head</tissue>
    </source>
</reference>
<proteinExistence type="predicted"/>
<dbReference type="AlphaFoldDB" id="A0A8J6HDT9"/>
<sequence length="495" mass="56289">MGEVDEIKSWLKVILKNENVEDLTVEIVGNSEKGDGYVGDIVFVDVAAVTKGGTKKGYHLVLKCAKRSKALREKSPVKEAFLNEIYVYDTLFPSFMKFQQERGVKDPFDKVPKCYGTFTTENMEVIALENLKKNGYILWDRKKPLTRAHIDMVVKEYGKYHAISIAMKTQQPDTFKQLEQGIVDTFTKFLESTGMVSVFANIVDEVYDLLKDDLDGTIMSKWKNFKHTIGPFFKKIRQGTEGLQVIVHGDCWSNNFMYQQTKDVPTRVAILDWQLASVTSPILDLSYFLFATLSKEDMDDLDVILKNYHNSFINYVKNLGTDSEHLYPFEQFLEDWKKYSKYGIIMTNMIHKYSLSEQDEVPDMAQAAESGHSVHPARFSNSTYTKHPSSNVSRSGGLQFDGGLVAGESSLVVGLVPSGVLVHGDDEVVGRRRPRRRRSVVALGELLRAETLQRISPLPCNIICIDISEKLRKTKLNKSWAKFLREAHESEMKLC</sequence>
<dbReference type="InterPro" id="IPR015897">
    <property type="entry name" value="CHK_kinase-like"/>
</dbReference>
<dbReference type="Gene3D" id="3.90.1200.10">
    <property type="match status" value="1"/>
</dbReference>
<accession>A0A8J6HDT9</accession>
<evidence type="ECO:0000313" key="2">
    <source>
        <dbReference type="EMBL" id="KAH0812366.1"/>
    </source>
</evidence>
<keyword evidence="3" id="KW-1185">Reference proteome</keyword>
<dbReference type="PANTHER" id="PTHR11012">
    <property type="entry name" value="PROTEIN KINASE-LIKE DOMAIN-CONTAINING"/>
    <property type="match status" value="1"/>
</dbReference>
<gene>
    <name evidence="2" type="ORF">GEV33_010425</name>
</gene>
<protein>
    <recommendedName>
        <fullName evidence="1">CHK kinase-like domain-containing protein</fullName>
    </recommendedName>
</protein>
<dbReference type="Proteomes" id="UP000719412">
    <property type="component" value="Unassembled WGS sequence"/>
</dbReference>
<dbReference type="PANTHER" id="PTHR11012:SF30">
    <property type="entry name" value="PROTEIN KINASE-LIKE DOMAIN-CONTAINING"/>
    <property type="match status" value="1"/>
</dbReference>
<feature type="domain" description="CHK kinase-like" evidence="1">
    <location>
        <begin position="126"/>
        <end position="318"/>
    </location>
</feature>
<comment type="caution">
    <text evidence="2">The sequence shown here is derived from an EMBL/GenBank/DDBJ whole genome shotgun (WGS) entry which is preliminary data.</text>
</comment>
<dbReference type="InterPro" id="IPR011009">
    <property type="entry name" value="Kinase-like_dom_sf"/>
</dbReference>
<dbReference type="InterPro" id="IPR004119">
    <property type="entry name" value="EcKL"/>
</dbReference>
<dbReference type="EMBL" id="JABDTM020026114">
    <property type="protein sequence ID" value="KAH0812366.1"/>
    <property type="molecule type" value="Genomic_DNA"/>
</dbReference>
<dbReference type="SMART" id="SM00587">
    <property type="entry name" value="CHK"/>
    <property type="match status" value="1"/>
</dbReference>
<dbReference type="SUPFAM" id="SSF56112">
    <property type="entry name" value="Protein kinase-like (PK-like)"/>
    <property type="match status" value="1"/>
</dbReference>
<reference evidence="2" key="2">
    <citation type="submission" date="2021-08" db="EMBL/GenBank/DDBJ databases">
        <authorList>
            <person name="Eriksson T."/>
        </authorList>
    </citation>
    <scope>NUCLEOTIDE SEQUENCE</scope>
    <source>
        <strain evidence="2">Stoneville</strain>
        <tissue evidence="2">Whole head</tissue>
    </source>
</reference>